<comment type="caution">
    <text evidence="2">The sequence shown here is derived from an EMBL/GenBank/DDBJ whole genome shotgun (WGS) entry which is preliminary data.</text>
</comment>
<organism evidence="2 3">
    <name type="scientific">Chiloscyllium punctatum</name>
    <name type="common">Brownbanded bambooshark</name>
    <name type="synonym">Hemiscyllium punctatum</name>
    <dbReference type="NCBI Taxonomy" id="137246"/>
    <lineage>
        <taxon>Eukaryota</taxon>
        <taxon>Metazoa</taxon>
        <taxon>Chordata</taxon>
        <taxon>Craniata</taxon>
        <taxon>Vertebrata</taxon>
        <taxon>Chondrichthyes</taxon>
        <taxon>Elasmobranchii</taxon>
        <taxon>Galeomorphii</taxon>
        <taxon>Galeoidea</taxon>
        <taxon>Orectolobiformes</taxon>
        <taxon>Hemiscylliidae</taxon>
        <taxon>Chiloscyllium</taxon>
    </lineage>
</organism>
<sequence length="36" mass="4147">MQECARVRDGEREERERKGETEKGRIRGGDGGRERG</sequence>
<protein>
    <submittedName>
        <fullName evidence="2">Uncharacterized protein</fullName>
    </submittedName>
</protein>
<dbReference type="Proteomes" id="UP000287033">
    <property type="component" value="Unassembled WGS sequence"/>
</dbReference>
<evidence type="ECO:0000256" key="1">
    <source>
        <dbReference type="SAM" id="MobiDB-lite"/>
    </source>
</evidence>
<proteinExistence type="predicted"/>
<name>A0A401TPK9_CHIPU</name>
<gene>
    <name evidence="2" type="ORF">chiPu_0028386</name>
</gene>
<dbReference type="AlphaFoldDB" id="A0A401TPK9"/>
<feature type="non-terminal residue" evidence="2">
    <location>
        <position position="36"/>
    </location>
</feature>
<reference evidence="2 3" key="1">
    <citation type="journal article" date="2018" name="Nat. Ecol. Evol.">
        <title>Shark genomes provide insights into elasmobranch evolution and the origin of vertebrates.</title>
        <authorList>
            <person name="Hara Y"/>
            <person name="Yamaguchi K"/>
            <person name="Onimaru K"/>
            <person name="Kadota M"/>
            <person name="Koyanagi M"/>
            <person name="Keeley SD"/>
            <person name="Tatsumi K"/>
            <person name="Tanaka K"/>
            <person name="Motone F"/>
            <person name="Kageyama Y"/>
            <person name="Nozu R"/>
            <person name="Adachi N"/>
            <person name="Nishimura O"/>
            <person name="Nakagawa R"/>
            <person name="Tanegashima C"/>
            <person name="Kiyatake I"/>
            <person name="Matsumoto R"/>
            <person name="Murakumo K"/>
            <person name="Nishida K"/>
            <person name="Terakita A"/>
            <person name="Kuratani S"/>
            <person name="Sato K"/>
            <person name="Hyodo S Kuraku.S."/>
        </authorList>
    </citation>
    <scope>NUCLEOTIDE SEQUENCE [LARGE SCALE GENOMIC DNA]</scope>
</reference>
<accession>A0A401TPK9</accession>
<evidence type="ECO:0000313" key="2">
    <source>
        <dbReference type="EMBL" id="GCC44528.1"/>
    </source>
</evidence>
<keyword evidence="3" id="KW-1185">Reference proteome</keyword>
<feature type="region of interest" description="Disordered" evidence="1">
    <location>
        <begin position="1"/>
        <end position="36"/>
    </location>
</feature>
<dbReference type="EMBL" id="BEZZ01130516">
    <property type="protein sequence ID" value="GCC44528.1"/>
    <property type="molecule type" value="Genomic_DNA"/>
</dbReference>
<evidence type="ECO:0000313" key="3">
    <source>
        <dbReference type="Proteomes" id="UP000287033"/>
    </source>
</evidence>